<dbReference type="InterPro" id="IPR007940">
    <property type="entry name" value="SH3BP5"/>
</dbReference>
<accession>A0ABN7T6R7</accession>
<protein>
    <submittedName>
        <fullName evidence="5">Oidioi.mRNA.OKI2018_I69.chr2.g5380.t1.cds</fullName>
    </submittedName>
</protein>
<keyword evidence="2 3" id="KW-0175">Coiled coil</keyword>
<feature type="coiled-coil region" evidence="3">
    <location>
        <begin position="148"/>
        <end position="175"/>
    </location>
</feature>
<organism evidence="5 6">
    <name type="scientific">Oikopleura dioica</name>
    <name type="common">Tunicate</name>
    <dbReference type="NCBI Taxonomy" id="34765"/>
    <lineage>
        <taxon>Eukaryota</taxon>
        <taxon>Metazoa</taxon>
        <taxon>Chordata</taxon>
        <taxon>Tunicata</taxon>
        <taxon>Appendicularia</taxon>
        <taxon>Copelata</taxon>
        <taxon>Oikopleuridae</taxon>
        <taxon>Oikopleura</taxon>
    </lineage>
</organism>
<feature type="compositionally biased region" description="Polar residues" evidence="4">
    <location>
        <begin position="376"/>
        <end position="385"/>
    </location>
</feature>
<feature type="region of interest" description="Disordered" evidence="4">
    <location>
        <begin position="345"/>
        <end position="412"/>
    </location>
</feature>
<evidence type="ECO:0000256" key="1">
    <source>
        <dbReference type="ARBA" id="ARBA00007796"/>
    </source>
</evidence>
<evidence type="ECO:0000313" key="6">
    <source>
        <dbReference type="Proteomes" id="UP001158576"/>
    </source>
</evidence>
<evidence type="ECO:0000256" key="4">
    <source>
        <dbReference type="SAM" id="MobiDB-lite"/>
    </source>
</evidence>
<comment type="similarity">
    <text evidence="1">Belongs to the SH3BP5 family.</text>
</comment>
<dbReference type="Proteomes" id="UP001158576">
    <property type="component" value="Chromosome 2"/>
</dbReference>
<feature type="compositionally biased region" description="Low complexity" evidence="4">
    <location>
        <begin position="355"/>
        <end position="374"/>
    </location>
</feature>
<dbReference type="EMBL" id="OU015567">
    <property type="protein sequence ID" value="CAG5111044.1"/>
    <property type="molecule type" value="Genomic_DNA"/>
</dbReference>
<dbReference type="PANTHER" id="PTHR19423">
    <property type="entry name" value="SH3 DOMAIN-BINDING PROTEIN 5"/>
    <property type="match status" value="1"/>
</dbReference>
<reference evidence="5 6" key="1">
    <citation type="submission" date="2021-04" db="EMBL/GenBank/DDBJ databases">
        <authorList>
            <person name="Bliznina A."/>
        </authorList>
    </citation>
    <scope>NUCLEOTIDE SEQUENCE [LARGE SCALE GENOMIC DNA]</scope>
</reference>
<feature type="region of interest" description="Disordered" evidence="4">
    <location>
        <begin position="46"/>
        <end position="73"/>
    </location>
</feature>
<feature type="coiled-coil region" evidence="3">
    <location>
        <begin position="245"/>
        <end position="279"/>
    </location>
</feature>
<keyword evidence="6" id="KW-1185">Reference proteome</keyword>
<feature type="compositionally biased region" description="Polar residues" evidence="4">
    <location>
        <begin position="49"/>
        <end position="73"/>
    </location>
</feature>
<feature type="compositionally biased region" description="Basic and acidic residues" evidence="4">
    <location>
        <begin position="345"/>
        <end position="354"/>
    </location>
</feature>
<evidence type="ECO:0000256" key="2">
    <source>
        <dbReference type="ARBA" id="ARBA00023054"/>
    </source>
</evidence>
<evidence type="ECO:0000256" key="3">
    <source>
        <dbReference type="SAM" id="Coils"/>
    </source>
</evidence>
<proteinExistence type="inferred from homology"/>
<dbReference type="Pfam" id="PF05276">
    <property type="entry name" value="SH3BP5"/>
    <property type="match status" value="1"/>
</dbReference>
<name>A0ABN7T6R7_OIKDI</name>
<sequence length="412" mass="46700">MIENEDPLFGVDGIGELLEEEENELDVQKYLYRALAEHVEELSRENEELQAQNRHLRSQLESSGNDQKRSSSWNGVENALGFAFSTDNPALQMDELRKEIEALGQTDYADSNAGDNLSIFTDSGNNSEIGGSHWSLSGSSSTFDMSRVQRCQRKIAELEKEADQARRYNRSLMSDFADQLRLKARALGDSVQKARPYFDALRKSKNAKGRTSHFANQYTRAQQILKASRDLVANSEEKMMSDPTNMQWLELLNEANDRANQASAEKSKIQCRHEEAAQNYRLAEEVAAQLLKAERRNIRKATSYFELKSKLEQKLEDSRKTMQNIDFRLVEAKAELSGALQRLGKKFDSSDQLHRSSSSIIPEPEPAPSSSHPIDSTPNQSSPKSTLEDEEDGSDREEDHFQNGDQVFFDDF</sequence>
<dbReference type="PANTHER" id="PTHR19423:SF1">
    <property type="entry name" value="SH3 DOMAIN-BINDING PROTEIN 5"/>
    <property type="match status" value="1"/>
</dbReference>
<evidence type="ECO:0000313" key="5">
    <source>
        <dbReference type="EMBL" id="CAG5111044.1"/>
    </source>
</evidence>
<gene>
    <name evidence="5" type="ORF">OKIOD_LOCUS14145</name>
</gene>